<feature type="domain" description="Iron-binding zinc finger CDGSH type" evidence="5">
    <location>
        <begin position="10"/>
        <end position="47"/>
    </location>
</feature>
<dbReference type="GO" id="GO:0051537">
    <property type="term" value="F:2 iron, 2 sulfur cluster binding"/>
    <property type="evidence" value="ECO:0007669"/>
    <property type="project" value="UniProtKB-KW"/>
</dbReference>
<dbReference type="AlphaFoldDB" id="A0A7X1ZDE4"/>
<accession>A0A7X1ZDE4</accession>
<sequence>MTETEPTPPSHPFEVTLSPGKTYFWCVCGRSAKQPFCDGGHKGTGLAPRKVTVEAEDTVFLCGCKQTATPPYCDGTHTTLS</sequence>
<comment type="caution">
    <text evidence="6">The sequence shown here is derived from an EMBL/GenBank/DDBJ whole genome shotgun (WGS) entry which is preliminary data.</text>
</comment>
<dbReference type="RefSeq" id="WP_153342041.1">
    <property type="nucleotide sequence ID" value="NZ_WIVE01000011.1"/>
</dbReference>
<evidence type="ECO:0000256" key="3">
    <source>
        <dbReference type="ARBA" id="ARBA00023004"/>
    </source>
</evidence>
<keyword evidence="3" id="KW-0408">Iron</keyword>
<keyword evidence="2" id="KW-0479">Metal-binding</keyword>
<dbReference type="InterPro" id="IPR042216">
    <property type="entry name" value="MitoNEET_CISD"/>
</dbReference>
<proteinExistence type="predicted"/>
<dbReference type="Gene3D" id="3.40.5.90">
    <property type="entry name" value="CDGSH iron-sulfur domain, mitoNEET-type"/>
    <property type="match status" value="2"/>
</dbReference>
<evidence type="ECO:0000256" key="2">
    <source>
        <dbReference type="ARBA" id="ARBA00022723"/>
    </source>
</evidence>
<dbReference type="GO" id="GO:0046872">
    <property type="term" value="F:metal ion binding"/>
    <property type="evidence" value="ECO:0007669"/>
    <property type="project" value="UniProtKB-KW"/>
</dbReference>
<evidence type="ECO:0000313" key="6">
    <source>
        <dbReference type="EMBL" id="MQX35989.1"/>
    </source>
</evidence>
<gene>
    <name evidence="6" type="ORF">GHC57_05590</name>
</gene>
<keyword evidence="4" id="KW-0411">Iron-sulfur</keyword>
<dbReference type="Pfam" id="PF09360">
    <property type="entry name" value="zf-CDGSH"/>
    <property type="match status" value="2"/>
</dbReference>
<dbReference type="OrthoDB" id="9795032at2"/>
<dbReference type="PANTHER" id="PTHR46491">
    <property type="entry name" value="CDGSH IRON SULFUR DOMAIN PROTEIN HOMOLOG"/>
    <property type="match status" value="1"/>
</dbReference>
<dbReference type="GO" id="GO:0005737">
    <property type="term" value="C:cytoplasm"/>
    <property type="evidence" value="ECO:0007669"/>
    <property type="project" value="UniProtKB-ARBA"/>
</dbReference>
<evidence type="ECO:0000256" key="1">
    <source>
        <dbReference type="ARBA" id="ARBA00022714"/>
    </source>
</evidence>
<protein>
    <submittedName>
        <fullName evidence="6">CDGSH iron-sulfur domain-containing protein</fullName>
    </submittedName>
</protein>
<keyword evidence="7" id="KW-1185">Reference proteome</keyword>
<organism evidence="6 7">
    <name type="scientific">Roseospira navarrensis</name>
    <dbReference type="NCBI Taxonomy" id="140058"/>
    <lineage>
        <taxon>Bacteria</taxon>
        <taxon>Pseudomonadati</taxon>
        <taxon>Pseudomonadota</taxon>
        <taxon>Alphaproteobacteria</taxon>
        <taxon>Rhodospirillales</taxon>
        <taxon>Rhodospirillaceae</taxon>
        <taxon>Roseospira</taxon>
    </lineage>
</organism>
<evidence type="ECO:0000313" key="7">
    <source>
        <dbReference type="Proteomes" id="UP000434582"/>
    </source>
</evidence>
<keyword evidence="1" id="KW-0001">2Fe-2S</keyword>
<evidence type="ECO:0000259" key="5">
    <source>
        <dbReference type="SMART" id="SM00704"/>
    </source>
</evidence>
<dbReference type="EMBL" id="WIVE01000011">
    <property type="protein sequence ID" value="MQX35989.1"/>
    <property type="molecule type" value="Genomic_DNA"/>
</dbReference>
<reference evidence="6 7" key="1">
    <citation type="submission" date="2019-10" db="EMBL/GenBank/DDBJ databases">
        <title>Draft whole-genome sequence of the purple nonsulfur photosynthetic bacterium Roseospira navarrensis DSM 15114.</title>
        <authorList>
            <person name="Kyndt J.A."/>
            <person name="Meyer T.E."/>
        </authorList>
    </citation>
    <scope>NUCLEOTIDE SEQUENCE [LARGE SCALE GENOMIC DNA]</scope>
    <source>
        <strain evidence="6 7">DSM 15114</strain>
    </source>
</reference>
<dbReference type="SMART" id="SM00704">
    <property type="entry name" value="ZnF_CDGSH"/>
    <property type="match status" value="2"/>
</dbReference>
<evidence type="ECO:0000256" key="4">
    <source>
        <dbReference type="ARBA" id="ARBA00023014"/>
    </source>
</evidence>
<feature type="domain" description="Iron-binding zinc finger CDGSH type" evidence="5">
    <location>
        <begin position="48"/>
        <end position="81"/>
    </location>
</feature>
<dbReference type="Proteomes" id="UP000434582">
    <property type="component" value="Unassembled WGS sequence"/>
</dbReference>
<dbReference type="InterPro" id="IPR018967">
    <property type="entry name" value="FeS-contain_CDGSH-typ"/>
</dbReference>
<dbReference type="InterPro" id="IPR052950">
    <property type="entry name" value="CISD"/>
</dbReference>
<name>A0A7X1ZDE4_9PROT</name>
<dbReference type="PANTHER" id="PTHR46491:SF3">
    <property type="entry name" value="CDGSH IRON-SULFUR DOMAIN-CONTAINING PROTEIN 3, MITOCHONDRIAL"/>
    <property type="match status" value="1"/>
</dbReference>